<dbReference type="InterPro" id="IPR005151">
    <property type="entry name" value="Tail-specific_protease"/>
</dbReference>
<dbReference type="GO" id="GO:0004175">
    <property type="term" value="F:endopeptidase activity"/>
    <property type="evidence" value="ECO:0007669"/>
    <property type="project" value="TreeGrafter"/>
</dbReference>
<dbReference type="PANTHER" id="PTHR32060">
    <property type="entry name" value="TAIL-SPECIFIC PROTEASE"/>
    <property type="match status" value="1"/>
</dbReference>
<reference evidence="2 3" key="1">
    <citation type="submission" date="2018-06" db="EMBL/GenBank/DDBJ databases">
        <title>Chryseolinea flavus sp. nov., a member of the phylum Bacteroidetes isolated from soil.</title>
        <authorList>
            <person name="Li Y."/>
            <person name="Wang J."/>
        </authorList>
    </citation>
    <scope>NUCLEOTIDE SEQUENCE [LARGE SCALE GENOMIC DNA]</scope>
    <source>
        <strain evidence="2 3">SDU1-6</strain>
    </source>
</reference>
<dbReference type="PANTHER" id="PTHR32060:SF30">
    <property type="entry name" value="CARBOXY-TERMINAL PROCESSING PROTEASE CTPA"/>
    <property type="match status" value="1"/>
</dbReference>
<dbReference type="GO" id="GO:0008236">
    <property type="term" value="F:serine-type peptidase activity"/>
    <property type="evidence" value="ECO:0007669"/>
    <property type="project" value="InterPro"/>
</dbReference>
<protein>
    <recommendedName>
        <fullName evidence="1">Tail specific protease domain-containing protein</fullName>
    </recommendedName>
</protein>
<feature type="domain" description="Tail specific protease" evidence="1">
    <location>
        <begin position="222"/>
        <end position="394"/>
    </location>
</feature>
<evidence type="ECO:0000313" key="2">
    <source>
        <dbReference type="EMBL" id="RAV98940.1"/>
    </source>
</evidence>
<comment type="caution">
    <text evidence="2">The sequence shown here is derived from an EMBL/GenBank/DDBJ whole genome shotgun (WGS) entry which is preliminary data.</text>
</comment>
<dbReference type="Pfam" id="PF03572">
    <property type="entry name" value="Peptidase_S41"/>
    <property type="match status" value="1"/>
</dbReference>
<gene>
    <name evidence="2" type="ORF">DQQ10_21825</name>
</gene>
<evidence type="ECO:0000259" key="1">
    <source>
        <dbReference type="Pfam" id="PF03572"/>
    </source>
</evidence>
<dbReference type="EMBL" id="QMFY01000014">
    <property type="protein sequence ID" value="RAV98940.1"/>
    <property type="molecule type" value="Genomic_DNA"/>
</dbReference>
<dbReference type="GO" id="GO:0006508">
    <property type="term" value="P:proteolysis"/>
    <property type="evidence" value="ECO:0007669"/>
    <property type="project" value="InterPro"/>
</dbReference>
<evidence type="ECO:0000313" key="3">
    <source>
        <dbReference type="Proteomes" id="UP000251889"/>
    </source>
</evidence>
<organism evidence="2 3">
    <name type="scientific">Pseudochryseolinea flava</name>
    <dbReference type="NCBI Taxonomy" id="2059302"/>
    <lineage>
        <taxon>Bacteria</taxon>
        <taxon>Pseudomonadati</taxon>
        <taxon>Bacteroidota</taxon>
        <taxon>Cytophagia</taxon>
        <taxon>Cytophagales</taxon>
        <taxon>Fulvivirgaceae</taxon>
        <taxon>Pseudochryseolinea</taxon>
    </lineage>
</organism>
<sequence length="462" mass="52648">MYCVHAGCQTTEEVFLLKDKAVGDLRLLQSSLYEIHPSVFRYTSKGTFDDHFQKACEAIGDSISELAFARDVASLIAMVRCGHTFAMFPQNREIRHVIPLEFRIINDRIYVINSGAQQHIPAGAEVVHINGTTSLSLLQQLRAVEVSDGFVTTTKDRRIERFFKWYYAAYIGQPNQFIVQYRHSGNLATTTVNGVSGKDLGTNQSVVERKPYSFTIDTTKSVGVLRIESFLAKHVKKRHHQNLKRTVKHSFRALDELKVDNLVIDLRGNTGGMTFVPPFLYSFLTDQDFKFKNKLVFKHGYRFSRPETLNRSRFSDWVNRQLMKEVNDTTFEWTLHNNTKTRYKAQRKPFQGKVFVLVDGITSSGAAEFATLVHHFKRGTLIGEESGGDYNGVTAYDRTYLQLPNSKVGVLIAGYRSIMAWNEIQYHGHGVPVDYAIAPTIEDVLLGKDLELEIVYNLIERK</sequence>
<accession>A0A364XX31</accession>
<dbReference type="AlphaFoldDB" id="A0A364XX31"/>
<dbReference type="Gene3D" id="3.90.226.10">
    <property type="entry name" value="2-enoyl-CoA Hydratase, Chain A, domain 1"/>
    <property type="match status" value="1"/>
</dbReference>
<dbReference type="SUPFAM" id="SSF52096">
    <property type="entry name" value="ClpP/crotonase"/>
    <property type="match status" value="1"/>
</dbReference>
<dbReference type="GO" id="GO:0007165">
    <property type="term" value="P:signal transduction"/>
    <property type="evidence" value="ECO:0007669"/>
    <property type="project" value="TreeGrafter"/>
</dbReference>
<dbReference type="Proteomes" id="UP000251889">
    <property type="component" value="Unassembled WGS sequence"/>
</dbReference>
<proteinExistence type="predicted"/>
<dbReference type="InterPro" id="IPR029045">
    <property type="entry name" value="ClpP/crotonase-like_dom_sf"/>
</dbReference>
<name>A0A364XX31_9BACT</name>
<dbReference type="GO" id="GO:0030288">
    <property type="term" value="C:outer membrane-bounded periplasmic space"/>
    <property type="evidence" value="ECO:0007669"/>
    <property type="project" value="TreeGrafter"/>
</dbReference>
<keyword evidence="3" id="KW-1185">Reference proteome</keyword>